<organism evidence="12 14">
    <name type="scientific">Didymodactylos carnosus</name>
    <dbReference type="NCBI Taxonomy" id="1234261"/>
    <lineage>
        <taxon>Eukaryota</taxon>
        <taxon>Metazoa</taxon>
        <taxon>Spiralia</taxon>
        <taxon>Gnathifera</taxon>
        <taxon>Rotifera</taxon>
        <taxon>Eurotatoria</taxon>
        <taxon>Bdelloidea</taxon>
        <taxon>Philodinida</taxon>
        <taxon>Philodinidae</taxon>
        <taxon>Didymodactylos</taxon>
    </lineage>
</organism>
<evidence type="ECO:0000256" key="3">
    <source>
        <dbReference type="ARBA" id="ARBA00022525"/>
    </source>
</evidence>
<keyword evidence="5 10" id="KW-0328">Glycosyltransferase</keyword>
<dbReference type="PANTHER" id="PTHR10339:SF25">
    <property type="entry name" value="SECRETED EXOENZYME S"/>
    <property type="match status" value="1"/>
</dbReference>
<dbReference type="GO" id="GO:0003950">
    <property type="term" value="F:NAD+ poly-ADP-ribosyltransferase activity"/>
    <property type="evidence" value="ECO:0007669"/>
    <property type="project" value="TreeGrafter"/>
</dbReference>
<name>A0A813SCS1_9BILA</name>
<evidence type="ECO:0000256" key="7">
    <source>
        <dbReference type="ARBA" id="ARBA00022695"/>
    </source>
</evidence>
<keyword evidence="4" id="KW-0800">Toxin</keyword>
<comment type="subcellular location">
    <subcellularLocation>
        <location evidence="1">Secreted</location>
    </subcellularLocation>
</comment>
<keyword evidence="10" id="KW-0521">NADP</keyword>
<dbReference type="GO" id="GO:0005576">
    <property type="term" value="C:extracellular region"/>
    <property type="evidence" value="ECO:0007669"/>
    <property type="project" value="UniProtKB-SubCell"/>
</dbReference>
<gene>
    <name evidence="12" type="ORF">GPM918_LOCUS3334</name>
    <name evidence="13" type="ORF">SRO942_LOCUS3334</name>
</gene>
<dbReference type="GO" id="GO:0090729">
    <property type="term" value="F:toxin activity"/>
    <property type="evidence" value="ECO:0007669"/>
    <property type="project" value="UniProtKB-KW"/>
</dbReference>
<dbReference type="SUPFAM" id="SSF56399">
    <property type="entry name" value="ADP-ribosylation"/>
    <property type="match status" value="1"/>
</dbReference>
<dbReference type="InterPro" id="IPR037197">
    <property type="entry name" value="WWE_dom_sf"/>
</dbReference>
<keyword evidence="7" id="KW-0548">Nucleotidyltransferase</keyword>
<evidence type="ECO:0000313" key="12">
    <source>
        <dbReference type="EMBL" id="CAF0797496.1"/>
    </source>
</evidence>
<dbReference type="InterPro" id="IPR050999">
    <property type="entry name" value="ADP-ribosyltransferase_ARG"/>
</dbReference>
<dbReference type="InterPro" id="IPR004170">
    <property type="entry name" value="WWE_dom"/>
</dbReference>
<dbReference type="Gene3D" id="3.30.720.50">
    <property type="match status" value="1"/>
</dbReference>
<dbReference type="InterPro" id="IPR000768">
    <property type="entry name" value="ART"/>
</dbReference>
<evidence type="ECO:0000313" key="14">
    <source>
        <dbReference type="Proteomes" id="UP000663829"/>
    </source>
</evidence>
<dbReference type="Proteomes" id="UP000681722">
    <property type="component" value="Unassembled WGS sequence"/>
</dbReference>
<evidence type="ECO:0000259" key="11">
    <source>
        <dbReference type="PROSITE" id="PS50918"/>
    </source>
</evidence>
<dbReference type="GO" id="GO:0016779">
    <property type="term" value="F:nucleotidyltransferase activity"/>
    <property type="evidence" value="ECO:0007669"/>
    <property type="project" value="UniProtKB-KW"/>
</dbReference>
<dbReference type="PANTHER" id="PTHR10339">
    <property type="entry name" value="ADP-RIBOSYLTRANSFERASE"/>
    <property type="match status" value="1"/>
</dbReference>
<dbReference type="SUPFAM" id="SSF117839">
    <property type="entry name" value="WWE domain"/>
    <property type="match status" value="1"/>
</dbReference>
<keyword evidence="3" id="KW-0964">Secreted</keyword>
<dbReference type="Gene3D" id="3.90.176.10">
    <property type="entry name" value="Toxin ADP-ribosyltransferase, Chain A, domain 1"/>
    <property type="match status" value="1"/>
</dbReference>
<keyword evidence="6 10" id="KW-0808">Transferase</keyword>
<evidence type="ECO:0000256" key="8">
    <source>
        <dbReference type="ARBA" id="ARBA00023026"/>
    </source>
</evidence>
<evidence type="ECO:0000313" key="13">
    <source>
        <dbReference type="EMBL" id="CAF3582277.1"/>
    </source>
</evidence>
<evidence type="ECO:0000256" key="6">
    <source>
        <dbReference type="ARBA" id="ARBA00022679"/>
    </source>
</evidence>
<dbReference type="PROSITE" id="PS50918">
    <property type="entry name" value="WWE"/>
    <property type="match status" value="1"/>
</dbReference>
<dbReference type="GO" id="GO:0106274">
    <property type="term" value="F:NAD+-protein-arginine ADP-ribosyltransferase activity"/>
    <property type="evidence" value="ECO:0007669"/>
    <property type="project" value="UniProtKB-EC"/>
</dbReference>
<evidence type="ECO:0000256" key="4">
    <source>
        <dbReference type="ARBA" id="ARBA00022656"/>
    </source>
</evidence>
<dbReference type="PROSITE" id="PS51996">
    <property type="entry name" value="TR_MART"/>
    <property type="match status" value="1"/>
</dbReference>
<evidence type="ECO:0000256" key="9">
    <source>
        <dbReference type="ARBA" id="ARBA00047597"/>
    </source>
</evidence>
<dbReference type="OrthoDB" id="423533at2759"/>
<proteinExistence type="inferred from homology"/>
<dbReference type="AlphaFoldDB" id="A0A813SCS1"/>
<protein>
    <recommendedName>
        <fullName evidence="10">NAD(P)(+)--arginine ADP-ribosyltransferase</fullName>
        <ecNumber evidence="10">2.4.2.31</ecNumber>
    </recommendedName>
    <alternativeName>
        <fullName evidence="10">Mono(ADP-ribosyl)transferase</fullName>
    </alternativeName>
</protein>
<dbReference type="Pfam" id="PF02825">
    <property type="entry name" value="WWE"/>
    <property type="match status" value="1"/>
</dbReference>
<keyword evidence="14" id="KW-1185">Reference proteome</keyword>
<comment type="caution">
    <text evidence="12">The sequence shown here is derived from an EMBL/GenBank/DDBJ whole genome shotgun (WGS) entry which is preliminary data.</text>
</comment>
<comment type="catalytic activity">
    <reaction evidence="9 10">
        <text>L-arginyl-[protein] + NAD(+) = N(omega)-(ADP-D-ribosyl)-L-arginyl-[protein] + nicotinamide + H(+)</text>
        <dbReference type="Rhea" id="RHEA:19149"/>
        <dbReference type="Rhea" id="RHEA-COMP:10532"/>
        <dbReference type="Rhea" id="RHEA-COMP:15087"/>
        <dbReference type="ChEBI" id="CHEBI:15378"/>
        <dbReference type="ChEBI" id="CHEBI:17154"/>
        <dbReference type="ChEBI" id="CHEBI:29965"/>
        <dbReference type="ChEBI" id="CHEBI:57540"/>
        <dbReference type="ChEBI" id="CHEBI:142554"/>
        <dbReference type="EC" id="2.4.2.31"/>
    </reaction>
</comment>
<dbReference type="EMBL" id="CAJNOQ010000406">
    <property type="protein sequence ID" value="CAF0797496.1"/>
    <property type="molecule type" value="Genomic_DNA"/>
</dbReference>
<sequence>MTSQAIKAADQLQAQWYWKSNSDPWSTNGKEEWIKYSDIESAIIEEAFIGKNKTKLVDLDNYSINLNDSIQISKSDSNKQWQIKRIQTTRNENQGLREERFFLPPALSKTFNNDWGKDAYTFLSQWKEGKKLSDAEIVKQAADGIIIEGTQLGQHCESQYIARQLTAVENNHRNDIYNCCIQLYTMECFLYKLMNKALRENDKTKVNTLGPFCYILFRSWQHTATNYAAELYRGVNIDQKMLKPYEEAIGQTRCWDSFTSTSKNREKAQKFGNTLFIIDATNKGALDVSPLSNYDEEEVLLPPATAFVTVDVKKNPTKTYIYLKLMNDLHSSVAASALIQFLVTSS</sequence>
<accession>A0A813SCS1</accession>
<dbReference type="EMBL" id="CAJOBC010000406">
    <property type="protein sequence ID" value="CAF3582277.1"/>
    <property type="molecule type" value="Genomic_DNA"/>
</dbReference>
<keyword evidence="10" id="KW-0520">NAD</keyword>
<keyword evidence="8" id="KW-0843">Virulence</keyword>
<dbReference type="EC" id="2.4.2.31" evidence="10"/>
<reference evidence="12" key="1">
    <citation type="submission" date="2021-02" db="EMBL/GenBank/DDBJ databases">
        <authorList>
            <person name="Nowell W R."/>
        </authorList>
    </citation>
    <scope>NUCLEOTIDE SEQUENCE</scope>
</reference>
<evidence type="ECO:0000256" key="10">
    <source>
        <dbReference type="RuleBase" id="RU361228"/>
    </source>
</evidence>
<evidence type="ECO:0000256" key="5">
    <source>
        <dbReference type="ARBA" id="ARBA00022676"/>
    </source>
</evidence>
<evidence type="ECO:0000256" key="2">
    <source>
        <dbReference type="ARBA" id="ARBA00009558"/>
    </source>
</evidence>
<dbReference type="Proteomes" id="UP000663829">
    <property type="component" value="Unassembled WGS sequence"/>
</dbReference>
<feature type="domain" description="WWE" evidence="11">
    <location>
        <begin position="1"/>
        <end position="85"/>
    </location>
</feature>
<dbReference type="Pfam" id="PF01129">
    <property type="entry name" value="ART"/>
    <property type="match status" value="1"/>
</dbReference>
<evidence type="ECO:0000256" key="1">
    <source>
        <dbReference type="ARBA" id="ARBA00004613"/>
    </source>
</evidence>
<comment type="similarity">
    <text evidence="2 10">Belongs to the Arg-specific ADP-ribosyltransferase family.</text>
</comment>